<keyword evidence="5 7" id="KW-0342">GTP-binding</keyword>
<dbReference type="CDD" id="cd16262">
    <property type="entry name" value="EFG_III"/>
    <property type="match status" value="1"/>
</dbReference>
<comment type="subcellular location">
    <subcellularLocation>
        <location evidence="7">Mitochondrion</location>
    </subcellularLocation>
</comment>
<dbReference type="Pfam" id="PF00679">
    <property type="entry name" value="EFG_C"/>
    <property type="match status" value="1"/>
</dbReference>
<keyword evidence="4 7" id="KW-0648">Protein biosynthesis</keyword>
<keyword evidence="2 7" id="KW-0547">Nucleotide-binding</keyword>
<dbReference type="InterPro" id="IPR014721">
    <property type="entry name" value="Ribsml_uS5_D2-typ_fold_subgr"/>
</dbReference>
<dbReference type="InterPro" id="IPR009000">
    <property type="entry name" value="Transl_B-barrel_sf"/>
</dbReference>
<dbReference type="InterPro" id="IPR009022">
    <property type="entry name" value="EFG_III"/>
</dbReference>
<dbReference type="GO" id="GO:0003924">
    <property type="term" value="F:GTPase activity"/>
    <property type="evidence" value="ECO:0007669"/>
    <property type="project" value="UniProtKB-UniRule"/>
</dbReference>
<feature type="compositionally biased region" description="Low complexity" evidence="8">
    <location>
        <begin position="1"/>
        <end position="32"/>
    </location>
</feature>
<feature type="region of interest" description="Disordered" evidence="8">
    <location>
        <begin position="1"/>
        <end position="37"/>
    </location>
</feature>
<feature type="binding site" evidence="7">
    <location>
        <begin position="104"/>
        <end position="111"/>
    </location>
    <ligand>
        <name>GTP</name>
        <dbReference type="ChEBI" id="CHEBI:37565"/>
    </ligand>
</feature>
<dbReference type="FunFam" id="3.30.230.10:FF:000003">
    <property type="entry name" value="Elongation factor G"/>
    <property type="match status" value="1"/>
</dbReference>
<evidence type="ECO:0000256" key="5">
    <source>
        <dbReference type="ARBA" id="ARBA00023134"/>
    </source>
</evidence>
<comment type="function">
    <text evidence="6">Catalyzes the GTP-dependent ribosomal translocation step during translation elongation. During this step, the ribosome changes from the pre-translocational (PRE) to the post-translocational (POST) state as the newly formed A-site-bound peptidyl-tRNA and P-site-bound deacylated tRNA move to the P and E sites, respectively. Catalyzes the coordinated movement of the two tRNA molecules, the mRNA and conformational changes in the ribosome.</text>
</comment>
<feature type="domain" description="Tr-type G" evidence="9">
    <location>
        <begin position="95"/>
        <end position="392"/>
    </location>
</feature>
<dbReference type="Pfam" id="PF03144">
    <property type="entry name" value="GTP_EFTU_D2"/>
    <property type="match status" value="1"/>
</dbReference>
<dbReference type="Pfam" id="PF00009">
    <property type="entry name" value="GTP_EFTU"/>
    <property type="match status" value="1"/>
</dbReference>
<evidence type="ECO:0000256" key="1">
    <source>
        <dbReference type="ARBA" id="ARBA00005870"/>
    </source>
</evidence>
<evidence type="ECO:0000313" key="11">
    <source>
        <dbReference type="Proteomes" id="UP001182556"/>
    </source>
</evidence>
<dbReference type="HAMAP" id="MF_00054_B">
    <property type="entry name" value="EF_G_EF_2_B"/>
    <property type="match status" value="1"/>
</dbReference>
<dbReference type="InterPro" id="IPR047872">
    <property type="entry name" value="EFG_IV"/>
</dbReference>
<sequence length="789" mass="86635">MSAIRLAARRAGSSSLSSMRSSPSILSRSSARVASSPGIRRAGVALCPGSSRLMGRRYASSAAAVKEVEGEESEEKKWPERILPELSNTDKSRLKRQRNLGISAHIDSGKTTLTERVLYYTGRVRDIHEVRGRDGVGAKMDSMELEREKGITIQSAATFCDWVAPPPPTETPEGGEISEARENFAINIIDTPGHVDFTIEVERALRVLDGAVLVLCAVSGVQSQTITVDRQMKRYNVPRLAFINKMDRAGSNPFRVIDQLRNKLKLNAAAVQIPIGSEDALRGVVDIVRRKAIYNEGVKGNQIRESDEIPEEVKDLVEEKRAELIEHLSEADEALCDKFLNEEPISNLDIAHALRRATTSLRFVPVFMGSAIKNTAVQPLLDGVCAYLPDPSEVPNQALDAALPMDAPPVPLVPAQDAALVGLAFKLEEGRFGQLTYMRVYQGSLKKGAMITNARTGKRVKVPRLVRMHSDEMEDVDEIKAGEICAMFGVECSSGDTFTDGKSTFTMTSMFVPDPVISLSIRPEGTETPNFSRALNRFQKEDPTFRVHVDSESSETIISGMGELHLDIYVERMRREYNVACVTGKPRVAFRETITQSATFDYTHKKQSGGAGQYGKVKGYIEPMEMDPDTGKDTAFENRTVGNNISNSYIPAIQKGFQEALDRGQLTGHPMVGIRFVLQDGQQHLVDSSELAFRLAGLGAVREAFPAAKPVVLEPVMTVEVVAPIEFQGAVIGAMNQRKGTIVDTEMRDDEFTLTAEVALNDMFGYASQLRGLTQGKGESDVYVCLRGR</sequence>
<dbReference type="Proteomes" id="UP001182556">
    <property type="component" value="Unassembled WGS sequence"/>
</dbReference>
<dbReference type="Pfam" id="PF03764">
    <property type="entry name" value="EFG_IV"/>
    <property type="match status" value="1"/>
</dbReference>
<dbReference type="PANTHER" id="PTHR43636">
    <property type="entry name" value="ELONGATION FACTOR G, MITOCHONDRIAL"/>
    <property type="match status" value="1"/>
</dbReference>
<comment type="similarity">
    <text evidence="1">Belongs to the TRAFAC class translation factor GTPase superfamily. Classic translation factor GTPase family. EF-G/EF-2 subfamily.</text>
</comment>
<dbReference type="SUPFAM" id="SSF52540">
    <property type="entry name" value="P-loop containing nucleoside triphosphate hydrolases"/>
    <property type="match status" value="1"/>
</dbReference>
<keyword evidence="11" id="KW-1185">Reference proteome</keyword>
<dbReference type="InterPro" id="IPR031157">
    <property type="entry name" value="G_TR_CS"/>
</dbReference>
<dbReference type="CDD" id="cd04091">
    <property type="entry name" value="mtEFG1_II_like"/>
    <property type="match status" value="1"/>
</dbReference>
<keyword evidence="3 7" id="KW-0251">Elongation factor</keyword>
<evidence type="ECO:0000256" key="6">
    <source>
        <dbReference type="ARBA" id="ARBA00024731"/>
    </source>
</evidence>
<dbReference type="InterPro" id="IPR041095">
    <property type="entry name" value="EFG_II"/>
</dbReference>
<evidence type="ECO:0000256" key="4">
    <source>
        <dbReference type="ARBA" id="ARBA00022917"/>
    </source>
</evidence>
<evidence type="ECO:0000256" key="3">
    <source>
        <dbReference type="ARBA" id="ARBA00022768"/>
    </source>
</evidence>
<dbReference type="CDD" id="cd01434">
    <property type="entry name" value="EFG_mtEFG1_IV"/>
    <property type="match status" value="1"/>
</dbReference>
<feature type="binding site" evidence="7">
    <location>
        <begin position="244"/>
        <end position="247"/>
    </location>
    <ligand>
        <name>GTP</name>
        <dbReference type="ChEBI" id="CHEBI:37565"/>
    </ligand>
</feature>
<dbReference type="FunFam" id="3.40.50.300:FF:000029">
    <property type="entry name" value="Elongation factor G"/>
    <property type="match status" value="1"/>
</dbReference>
<dbReference type="Gene3D" id="3.30.70.870">
    <property type="entry name" value="Elongation Factor G (Translational Gtpase), domain 3"/>
    <property type="match status" value="1"/>
</dbReference>
<dbReference type="SMART" id="SM00838">
    <property type="entry name" value="EFG_C"/>
    <property type="match status" value="1"/>
</dbReference>
<accession>A0AAD9CTQ6</accession>
<evidence type="ECO:0000256" key="2">
    <source>
        <dbReference type="ARBA" id="ARBA00022741"/>
    </source>
</evidence>
<dbReference type="InterPro" id="IPR035647">
    <property type="entry name" value="EFG_III/V"/>
</dbReference>
<dbReference type="SUPFAM" id="SSF54980">
    <property type="entry name" value="EF-G C-terminal domain-like"/>
    <property type="match status" value="2"/>
</dbReference>
<dbReference type="NCBIfam" id="TIGR00484">
    <property type="entry name" value="EF-G"/>
    <property type="match status" value="1"/>
</dbReference>
<keyword evidence="7" id="KW-0496">Mitochondrion</keyword>
<evidence type="ECO:0000259" key="9">
    <source>
        <dbReference type="PROSITE" id="PS51722"/>
    </source>
</evidence>
<dbReference type="InterPro" id="IPR000795">
    <property type="entry name" value="T_Tr_GTP-bd_dom"/>
</dbReference>
<dbReference type="FunFam" id="3.30.70.870:FF:000001">
    <property type="entry name" value="Elongation factor G"/>
    <property type="match status" value="1"/>
</dbReference>
<dbReference type="SMART" id="SM00889">
    <property type="entry name" value="EFG_IV"/>
    <property type="match status" value="1"/>
</dbReference>
<dbReference type="SUPFAM" id="SSF50447">
    <property type="entry name" value="Translation proteins"/>
    <property type="match status" value="1"/>
</dbReference>
<organism evidence="10 11">
    <name type="scientific">Papiliotrema laurentii</name>
    <name type="common">Cryptococcus laurentii</name>
    <dbReference type="NCBI Taxonomy" id="5418"/>
    <lineage>
        <taxon>Eukaryota</taxon>
        <taxon>Fungi</taxon>
        <taxon>Dikarya</taxon>
        <taxon>Basidiomycota</taxon>
        <taxon>Agaricomycotina</taxon>
        <taxon>Tremellomycetes</taxon>
        <taxon>Tremellales</taxon>
        <taxon>Rhynchogastremaceae</taxon>
        <taxon>Papiliotrema</taxon>
    </lineage>
</organism>
<dbReference type="InterPro" id="IPR005225">
    <property type="entry name" value="Small_GTP-bd"/>
</dbReference>
<dbReference type="FunFam" id="2.40.30.10:FF:000022">
    <property type="entry name" value="Elongation factor G, mitochondrial"/>
    <property type="match status" value="1"/>
</dbReference>
<dbReference type="EMBL" id="JAODAN010000011">
    <property type="protein sequence ID" value="KAK1921367.1"/>
    <property type="molecule type" value="Genomic_DNA"/>
</dbReference>
<dbReference type="CDD" id="cd01886">
    <property type="entry name" value="EF-G"/>
    <property type="match status" value="1"/>
</dbReference>
<comment type="function">
    <text evidence="7">Mitochondrial GTPase that catalyzes the GTP-dependent ribosomal translocation step during translation elongation. During this step, the ribosome changes from the pre-translocational (PRE) to the post-translocational (POST) state as the newly formed A-site-bound peptidyl-tRNA and P-site-bound deacylated tRNA move to the P and E sites, respectively. Catalyzes the coordinated movement of the two tRNA molecules, the mRNA and conformational changes in the ribosome.</text>
</comment>
<dbReference type="PANTHER" id="PTHR43636:SF2">
    <property type="entry name" value="ELONGATION FACTOR G, MITOCHONDRIAL"/>
    <property type="match status" value="1"/>
</dbReference>
<dbReference type="InterPro" id="IPR020568">
    <property type="entry name" value="Ribosomal_Su5_D2-typ_SF"/>
</dbReference>
<dbReference type="InterPro" id="IPR004161">
    <property type="entry name" value="EFTu-like_2"/>
</dbReference>
<comment type="similarity">
    <text evidence="7">Belongs to the GTP-binding elongation factor family. EF-G/EF-2 subfamily.</text>
</comment>
<dbReference type="GO" id="GO:0003746">
    <property type="term" value="F:translation elongation factor activity"/>
    <property type="evidence" value="ECO:0007669"/>
    <property type="project" value="UniProtKB-UniRule"/>
</dbReference>
<dbReference type="InterPro" id="IPR027417">
    <property type="entry name" value="P-loop_NTPase"/>
</dbReference>
<name>A0AAD9CTQ6_PAPLA</name>
<dbReference type="NCBIfam" id="TIGR00231">
    <property type="entry name" value="small_GTP"/>
    <property type="match status" value="1"/>
</dbReference>
<dbReference type="Gene3D" id="3.30.70.240">
    <property type="match status" value="1"/>
</dbReference>
<comment type="pathway">
    <text evidence="7">Protein biosynthesis; polypeptide chain elongation.</text>
</comment>
<reference evidence="10" key="1">
    <citation type="submission" date="2023-02" db="EMBL/GenBank/DDBJ databases">
        <title>Identification and recombinant expression of a fungal hydrolase from Papiliotrema laurentii that hydrolyzes apple cutin and clears colloidal polyester polyurethane.</title>
        <authorList>
            <consortium name="DOE Joint Genome Institute"/>
            <person name="Roman V.A."/>
            <person name="Bojanowski C."/>
            <person name="Crable B.R."/>
            <person name="Wagner D.N."/>
            <person name="Hung C.S."/>
            <person name="Nadeau L.J."/>
            <person name="Schratz L."/>
            <person name="Haridas S."/>
            <person name="Pangilinan J."/>
            <person name="Lipzen A."/>
            <person name="Na H."/>
            <person name="Yan M."/>
            <person name="Ng V."/>
            <person name="Grigoriev I.V."/>
            <person name="Spatafora J.W."/>
            <person name="Barlow D."/>
            <person name="Biffinger J."/>
            <person name="Kelley-Loughnane N."/>
            <person name="Varaljay V.A."/>
            <person name="Crookes-Goodson W.J."/>
        </authorList>
    </citation>
    <scope>NUCLEOTIDE SEQUENCE</scope>
    <source>
        <strain evidence="10">5307AH</strain>
    </source>
</reference>
<gene>
    <name evidence="7" type="primary">MEF1</name>
    <name evidence="10" type="ORF">DB88DRAFT_100015</name>
</gene>
<dbReference type="Gene3D" id="2.40.30.10">
    <property type="entry name" value="Translation factors"/>
    <property type="match status" value="1"/>
</dbReference>
<dbReference type="GO" id="GO:0070125">
    <property type="term" value="P:mitochondrial translational elongation"/>
    <property type="evidence" value="ECO:0007669"/>
    <property type="project" value="UniProtKB-UniRule"/>
</dbReference>
<keyword evidence="10" id="KW-0378">Hydrolase</keyword>
<dbReference type="SUPFAM" id="SSF54211">
    <property type="entry name" value="Ribosomal protein S5 domain 2-like"/>
    <property type="match status" value="1"/>
</dbReference>
<dbReference type="PROSITE" id="PS51722">
    <property type="entry name" value="G_TR_2"/>
    <property type="match status" value="1"/>
</dbReference>
<comment type="caution">
    <text evidence="10">The sequence shown here is derived from an EMBL/GenBank/DDBJ whole genome shotgun (WGS) entry which is preliminary data.</text>
</comment>
<dbReference type="PROSITE" id="PS00301">
    <property type="entry name" value="G_TR_1"/>
    <property type="match status" value="1"/>
</dbReference>
<dbReference type="Gene3D" id="3.30.230.10">
    <property type="match status" value="1"/>
</dbReference>
<protein>
    <recommendedName>
        <fullName evidence="7">Elongation factor G, mitochondrial</fullName>
        <shortName evidence="7">EF-Gmt</shortName>
    </recommendedName>
    <alternativeName>
        <fullName evidence="7">Elongation factor G 1, mitochondrial</fullName>
        <shortName evidence="7">mEF-G 1</shortName>
    </alternativeName>
    <alternativeName>
        <fullName evidence="7">Elongation factor G1</fullName>
    </alternativeName>
</protein>
<dbReference type="GO" id="GO:0005739">
    <property type="term" value="C:mitochondrion"/>
    <property type="evidence" value="ECO:0007669"/>
    <property type="project" value="UniProtKB-SubCell"/>
</dbReference>
<evidence type="ECO:0000256" key="7">
    <source>
        <dbReference type="HAMAP-Rule" id="MF_03061"/>
    </source>
</evidence>
<evidence type="ECO:0000313" key="10">
    <source>
        <dbReference type="EMBL" id="KAK1921367.1"/>
    </source>
</evidence>
<dbReference type="InterPro" id="IPR004540">
    <property type="entry name" value="Transl_elong_EFG/EF2"/>
</dbReference>
<dbReference type="InterPro" id="IPR000640">
    <property type="entry name" value="EFG_V-like"/>
</dbReference>
<dbReference type="InterPro" id="IPR005517">
    <property type="entry name" value="Transl_elong_EFG/EF2_IV"/>
</dbReference>
<proteinExistence type="inferred from homology"/>
<dbReference type="AlphaFoldDB" id="A0AAD9CTQ6"/>
<dbReference type="Pfam" id="PF14492">
    <property type="entry name" value="EFG_III"/>
    <property type="match status" value="1"/>
</dbReference>
<dbReference type="GO" id="GO:0005525">
    <property type="term" value="F:GTP binding"/>
    <property type="evidence" value="ECO:0007669"/>
    <property type="project" value="UniProtKB-UniRule"/>
</dbReference>
<dbReference type="FunFam" id="3.30.70.240:FF:000001">
    <property type="entry name" value="Elongation factor G"/>
    <property type="match status" value="1"/>
</dbReference>
<dbReference type="Gene3D" id="3.40.50.300">
    <property type="entry name" value="P-loop containing nucleotide triphosphate hydrolases"/>
    <property type="match status" value="1"/>
</dbReference>
<dbReference type="PRINTS" id="PR00315">
    <property type="entry name" value="ELONGATNFCT"/>
</dbReference>
<feature type="binding site" evidence="7">
    <location>
        <begin position="190"/>
        <end position="194"/>
    </location>
    <ligand>
        <name>GTP</name>
        <dbReference type="ChEBI" id="CHEBI:37565"/>
    </ligand>
</feature>
<evidence type="ECO:0000256" key="8">
    <source>
        <dbReference type="SAM" id="MobiDB-lite"/>
    </source>
</evidence>